<reference evidence="1 2" key="1">
    <citation type="journal article" date="2011" name="J. Bacteriol.">
        <title>Complete genome sequence of the obligate piezophilic hyperthermophilic archaeon Pyrococcus yayanosii CH1.</title>
        <authorList>
            <person name="Jun X."/>
            <person name="Lupeng L."/>
            <person name="Minjuan X."/>
            <person name="Oger P."/>
            <person name="Fengping W."/>
            <person name="Jebbar M."/>
            <person name="Xiang X."/>
        </authorList>
    </citation>
    <scope>NUCLEOTIDE SEQUENCE [LARGE SCALE GENOMIC DNA]</scope>
    <source>
        <strain evidence="2">CH1 / JCM 16557</strain>
    </source>
</reference>
<dbReference type="Pfam" id="PF09999">
    <property type="entry name" value="DUF2240"/>
    <property type="match status" value="1"/>
</dbReference>
<dbReference type="STRING" id="529709.PYCH_06520"/>
<dbReference type="OrthoDB" id="86203at2157"/>
<accession>F8AIA3</accession>
<proteinExistence type="predicted"/>
<dbReference type="RefSeq" id="WP_013905397.1">
    <property type="nucleotide sequence ID" value="NC_015680.1"/>
</dbReference>
<evidence type="ECO:0000313" key="1">
    <source>
        <dbReference type="EMBL" id="AEH24340.1"/>
    </source>
</evidence>
<sequence>MGKYSPILEAVKLKGSNEFSRSELIGIITFKLSLLGVKEAKRLVEEAIKEGIIEERGELLVVNLQVAEEEEEGDVLGEIVTYIARELGMTEMEVMEELREFGRRYGNLDMKLVAYLYGLEKGLDMSPFRDRLEG</sequence>
<dbReference type="GeneID" id="10837228"/>
<protein>
    <recommendedName>
        <fullName evidence="3">DUF2240 family protein</fullName>
    </recommendedName>
</protein>
<dbReference type="KEGG" id="pya:PYCH_06520"/>
<evidence type="ECO:0008006" key="3">
    <source>
        <dbReference type="Google" id="ProtNLM"/>
    </source>
</evidence>
<gene>
    <name evidence="1" type="ordered locus">PYCH_06520</name>
</gene>
<evidence type="ECO:0000313" key="2">
    <source>
        <dbReference type="Proteomes" id="UP000008386"/>
    </source>
</evidence>
<name>F8AIA3_PYRYC</name>
<keyword evidence="2" id="KW-1185">Reference proteome</keyword>
<dbReference type="HOGENOM" id="CLU_1912440_0_0_2"/>
<dbReference type="AlphaFoldDB" id="F8AIA3"/>
<organism evidence="1 2">
    <name type="scientific">Pyrococcus yayanosii (strain CH1 / JCM 16557)</name>
    <dbReference type="NCBI Taxonomy" id="529709"/>
    <lineage>
        <taxon>Archaea</taxon>
        <taxon>Methanobacteriati</taxon>
        <taxon>Methanobacteriota</taxon>
        <taxon>Thermococci</taxon>
        <taxon>Thermococcales</taxon>
        <taxon>Thermococcaceae</taxon>
        <taxon>Pyrococcus</taxon>
    </lineage>
</organism>
<dbReference type="Proteomes" id="UP000008386">
    <property type="component" value="Chromosome"/>
</dbReference>
<dbReference type="eggNOG" id="arCOG05816">
    <property type="taxonomic scope" value="Archaea"/>
</dbReference>
<dbReference type="InterPro" id="IPR018716">
    <property type="entry name" value="DUF2240"/>
</dbReference>
<dbReference type="EMBL" id="CP002779">
    <property type="protein sequence ID" value="AEH24340.1"/>
    <property type="molecule type" value="Genomic_DNA"/>
</dbReference>